<sequence length="162" mass="17990">MIRSDEDYMRAALQQAEQAYRAGEVPIGAVVTYQDRIIGEGYNQTITQLDPSAHAEMLAIRAAAQAIGNYRLVGCTLYVTIEPCTMCVGLLVHSRIDCLVFGAPEPKAGAIRSASCVHEQAHFNHEFEIRSGVLAEDCSGTMSRFFRERRLRQKALKKQLCP</sequence>
<protein>
    <recommendedName>
        <fullName evidence="8">tRNA-specific adenosine deaminase</fullName>
        <ecNumber evidence="8">3.5.4.33</ecNumber>
    </recommendedName>
</protein>
<dbReference type="AlphaFoldDB" id="A4BH50"/>
<dbReference type="InterPro" id="IPR002125">
    <property type="entry name" value="CMP_dCMP_dom"/>
</dbReference>
<accession>A4BH50</accession>
<evidence type="ECO:0000256" key="7">
    <source>
        <dbReference type="ARBA" id="ARBA00048045"/>
    </source>
</evidence>
<dbReference type="Gene3D" id="3.40.140.10">
    <property type="entry name" value="Cytidine Deaminase, domain 2"/>
    <property type="match status" value="1"/>
</dbReference>
<dbReference type="CDD" id="cd01285">
    <property type="entry name" value="nucleoside_deaminase"/>
    <property type="match status" value="1"/>
</dbReference>
<evidence type="ECO:0000256" key="5">
    <source>
        <dbReference type="ARBA" id="ARBA00022801"/>
    </source>
</evidence>
<evidence type="ECO:0000256" key="6">
    <source>
        <dbReference type="ARBA" id="ARBA00022833"/>
    </source>
</evidence>
<dbReference type="FunFam" id="3.40.140.10:FF:000005">
    <property type="entry name" value="tRNA-specific adenosine deaminase"/>
    <property type="match status" value="1"/>
</dbReference>
<keyword evidence="3 8" id="KW-0819">tRNA processing</keyword>
<dbReference type="NCBIfam" id="NF008113">
    <property type="entry name" value="PRK10860.1"/>
    <property type="match status" value="1"/>
</dbReference>
<gene>
    <name evidence="8" type="primary">tadA</name>
    <name evidence="10" type="ORF">MED297_15045</name>
</gene>
<dbReference type="EMBL" id="AAOE01000019">
    <property type="protein sequence ID" value="EAR08549.1"/>
    <property type="molecule type" value="Genomic_DNA"/>
</dbReference>
<dbReference type="STRING" id="314283.MED297_15045"/>
<feature type="binding site" evidence="8">
    <location>
        <position position="54"/>
    </location>
    <ligand>
        <name>Zn(2+)</name>
        <dbReference type="ChEBI" id="CHEBI:29105"/>
        <note>catalytic</note>
    </ligand>
</feature>
<dbReference type="RefSeq" id="WP_008043080.1">
    <property type="nucleotide sequence ID" value="NZ_CH724150.1"/>
</dbReference>
<dbReference type="PANTHER" id="PTHR11079">
    <property type="entry name" value="CYTOSINE DEAMINASE FAMILY MEMBER"/>
    <property type="match status" value="1"/>
</dbReference>
<proteinExistence type="inferred from homology"/>
<evidence type="ECO:0000256" key="2">
    <source>
        <dbReference type="ARBA" id="ARBA00011738"/>
    </source>
</evidence>
<dbReference type="GO" id="GO:0052717">
    <property type="term" value="F:tRNA-specific adenosine-34 deaminase activity"/>
    <property type="evidence" value="ECO:0007669"/>
    <property type="project" value="UniProtKB-UniRule"/>
</dbReference>
<dbReference type="EC" id="3.5.4.33" evidence="8"/>
<reference evidence="10 11" key="1">
    <citation type="submission" date="2006-02" db="EMBL/GenBank/DDBJ databases">
        <authorList>
            <person name="Pinhassi J."/>
            <person name="Pedros-Alio C."/>
            <person name="Ferriera S."/>
            <person name="Johnson J."/>
            <person name="Kravitz S."/>
            <person name="Halpern A."/>
            <person name="Remington K."/>
            <person name="Beeson K."/>
            <person name="Tran B."/>
            <person name="Rogers Y.-H."/>
            <person name="Friedman R."/>
            <person name="Venter J.C."/>
        </authorList>
    </citation>
    <scope>NUCLEOTIDE SEQUENCE [LARGE SCALE GENOMIC DNA]</scope>
    <source>
        <strain evidence="10 11">MED297</strain>
    </source>
</reference>
<feature type="binding site" evidence="8">
    <location>
        <position position="84"/>
    </location>
    <ligand>
        <name>Zn(2+)</name>
        <dbReference type="ChEBI" id="CHEBI:29105"/>
        <note>catalytic</note>
    </ligand>
</feature>
<dbReference type="Proteomes" id="UP000005953">
    <property type="component" value="Unassembled WGS sequence"/>
</dbReference>
<evidence type="ECO:0000313" key="11">
    <source>
        <dbReference type="Proteomes" id="UP000005953"/>
    </source>
</evidence>
<comment type="function">
    <text evidence="8">Catalyzes the deamination of adenosine to inosine at the wobble position 34 of tRNA(Arg2).</text>
</comment>
<comment type="caution">
    <text evidence="10">The sequence shown here is derived from an EMBL/GenBank/DDBJ whole genome shotgun (WGS) entry which is preliminary data.</text>
</comment>
<comment type="cofactor">
    <cofactor evidence="8">
        <name>Zn(2+)</name>
        <dbReference type="ChEBI" id="CHEBI:29105"/>
    </cofactor>
    <text evidence="8">Binds 1 zinc ion per subunit.</text>
</comment>
<dbReference type="PANTHER" id="PTHR11079:SF202">
    <property type="entry name" value="TRNA-SPECIFIC ADENOSINE DEAMINASE"/>
    <property type="match status" value="1"/>
</dbReference>
<keyword evidence="6 8" id="KW-0862">Zinc</keyword>
<dbReference type="InterPro" id="IPR016193">
    <property type="entry name" value="Cytidine_deaminase-like"/>
</dbReference>
<dbReference type="Pfam" id="PF00383">
    <property type="entry name" value="dCMP_cyt_deam_1"/>
    <property type="match status" value="1"/>
</dbReference>
<dbReference type="GO" id="GO:0008270">
    <property type="term" value="F:zinc ion binding"/>
    <property type="evidence" value="ECO:0007669"/>
    <property type="project" value="UniProtKB-UniRule"/>
</dbReference>
<dbReference type="HOGENOM" id="CLU_025810_3_0_6"/>
<dbReference type="PROSITE" id="PS51747">
    <property type="entry name" value="CYT_DCMP_DEAMINASES_2"/>
    <property type="match status" value="1"/>
</dbReference>
<organism evidence="10 11">
    <name type="scientific">Reinekea blandensis MED297</name>
    <dbReference type="NCBI Taxonomy" id="314283"/>
    <lineage>
        <taxon>Bacteria</taxon>
        <taxon>Pseudomonadati</taxon>
        <taxon>Pseudomonadota</taxon>
        <taxon>Gammaproteobacteria</taxon>
        <taxon>Oceanospirillales</taxon>
        <taxon>Saccharospirillaceae</taxon>
        <taxon>Reinekea</taxon>
    </lineage>
</organism>
<evidence type="ECO:0000256" key="8">
    <source>
        <dbReference type="HAMAP-Rule" id="MF_00972"/>
    </source>
</evidence>
<dbReference type="PROSITE" id="PS00903">
    <property type="entry name" value="CYT_DCMP_DEAMINASES_1"/>
    <property type="match status" value="1"/>
</dbReference>
<keyword evidence="5 8" id="KW-0378">Hydrolase</keyword>
<comment type="catalytic activity">
    <reaction evidence="7 8">
        <text>adenosine(34) in tRNA + H2O + H(+) = inosine(34) in tRNA + NH4(+)</text>
        <dbReference type="Rhea" id="RHEA:43168"/>
        <dbReference type="Rhea" id="RHEA-COMP:10373"/>
        <dbReference type="Rhea" id="RHEA-COMP:10374"/>
        <dbReference type="ChEBI" id="CHEBI:15377"/>
        <dbReference type="ChEBI" id="CHEBI:15378"/>
        <dbReference type="ChEBI" id="CHEBI:28938"/>
        <dbReference type="ChEBI" id="CHEBI:74411"/>
        <dbReference type="ChEBI" id="CHEBI:82852"/>
        <dbReference type="EC" id="3.5.4.33"/>
    </reaction>
</comment>
<evidence type="ECO:0000259" key="9">
    <source>
        <dbReference type="PROSITE" id="PS51747"/>
    </source>
</evidence>
<dbReference type="InterPro" id="IPR016192">
    <property type="entry name" value="APOBEC/CMP_deaminase_Zn-bd"/>
</dbReference>
<evidence type="ECO:0000256" key="1">
    <source>
        <dbReference type="ARBA" id="ARBA00010669"/>
    </source>
</evidence>
<dbReference type="GO" id="GO:0002100">
    <property type="term" value="P:tRNA wobble adenosine to inosine editing"/>
    <property type="evidence" value="ECO:0007669"/>
    <property type="project" value="UniProtKB-UniRule"/>
</dbReference>
<evidence type="ECO:0000256" key="3">
    <source>
        <dbReference type="ARBA" id="ARBA00022694"/>
    </source>
</evidence>
<feature type="domain" description="CMP/dCMP-type deaminase" evidence="9">
    <location>
        <begin position="3"/>
        <end position="114"/>
    </location>
</feature>
<comment type="similarity">
    <text evidence="1">Belongs to the cytidine and deoxycytidylate deaminase family. ADAT2 subfamily.</text>
</comment>
<dbReference type="InterPro" id="IPR028883">
    <property type="entry name" value="tRNA_aden_deaminase"/>
</dbReference>
<evidence type="ECO:0000313" key="10">
    <source>
        <dbReference type="EMBL" id="EAR08549.1"/>
    </source>
</evidence>
<keyword evidence="11" id="KW-1185">Reference proteome</keyword>
<feature type="active site" description="Proton donor" evidence="8">
    <location>
        <position position="56"/>
    </location>
</feature>
<dbReference type="OrthoDB" id="9802676at2"/>
<evidence type="ECO:0000256" key="4">
    <source>
        <dbReference type="ARBA" id="ARBA00022723"/>
    </source>
</evidence>
<dbReference type="HAMAP" id="MF_00972">
    <property type="entry name" value="tRNA_aden_deaminase"/>
    <property type="match status" value="1"/>
</dbReference>
<name>A4BH50_9GAMM</name>
<keyword evidence="4 8" id="KW-0479">Metal-binding</keyword>
<dbReference type="SUPFAM" id="SSF53927">
    <property type="entry name" value="Cytidine deaminase-like"/>
    <property type="match status" value="1"/>
</dbReference>
<comment type="subunit">
    <text evidence="2 8">Homodimer.</text>
</comment>
<feature type="binding site" evidence="8">
    <location>
        <position position="87"/>
    </location>
    <ligand>
        <name>Zn(2+)</name>
        <dbReference type="ChEBI" id="CHEBI:29105"/>
        <note>catalytic</note>
    </ligand>
</feature>